<accession>A0A8X8GJQ8</accession>
<keyword evidence="4" id="KW-0479">Metal-binding</keyword>
<dbReference type="GO" id="GO:0008199">
    <property type="term" value="F:ferric iron binding"/>
    <property type="evidence" value="ECO:0007669"/>
    <property type="project" value="InterPro"/>
</dbReference>
<keyword evidence="5" id="KW-0058">Aromatic hydrocarbons catabolism</keyword>
<comment type="caution">
    <text evidence="10">The sequence shown here is derived from an EMBL/GenBank/DDBJ whole genome shotgun (WGS) entry which is preliminary data.</text>
</comment>
<dbReference type="EMBL" id="JAHWXT010000005">
    <property type="protein sequence ID" value="MCF0265665.1"/>
    <property type="molecule type" value="Genomic_DNA"/>
</dbReference>
<keyword evidence="6" id="KW-0223">Dioxygenase</keyword>
<sequence length="285" mass="32413">MHDVTMSAINSFEQIQNPRSKMLIQKLVKAIHHYINEVELTQSEWEVAINFLTRTGQLCHDQRQEYILLSDVLGVSMLVDEINHSKNLAQTPSTVFGPFFIANMPIRNYAESISEENIGDEIPLLVKGKILNQQGEAIVGAKIEVWQTAENGMYSGQDPLQAISNLRGAFISQMQGEYAFKSILPVSYQIPSDGTVGELLNYSKRHFWRPAHIHFMITAEGYQPLVTHLFIQDDEYLNADAVFGVKDRLIVGFQQQCSSVEDQTQFTFNQNYNLIEYDFVLSQGE</sequence>
<dbReference type="PANTHER" id="PTHR33711">
    <property type="entry name" value="DIOXYGENASE, PUTATIVE (AFU_ORTHOLOGUE AFUA_2G02910)-RELATED"/>
    <property type="match status" value="1"/>
</dbReference>
<evidence type="ECO:0000256" key="2">
    <source>
        <dbReference type="ARBA" id="ARBA00005211"/>
    </source>
</evidence>
<dbReference type="Proteomes" id="UP000887320">
    <property type="component" value="Unassembled WGS sequence"/>
</dbReference>
<evidence type="ECO:0000256" key="6">
    <source>
        <dbReference type="ARBA" id="ARBA00022964"/>
    </source>
</evidence>
<organism evidence="10 11">
    <name type="scientific">Acinetobacter guillouiae</name>
    <name type="common">Acinetobacter genomosp. 11</name>
    <dbReference type="NCBI Taxonomy" id="106649"/>
    <lineage>
        <taxon>Bacteria</taxon>
        <taxon>Pseudomonadati</taxon>
        <taxon>Pseudomonadota</taxon>
        <taxon>Gammaproteobacteria</taxon>
        <taxon>Moraxellales</taxon>
        <taxon>Moraxellaceae</taxon>
        <taxon>Acinetobacter</taxon>
    </lineage>
</organism>
<gene>
    <name evidence="10" type="ORF">KW868_14545</name>
</gene>
<dbReference type="GO" id="GO:0009712">
    <property type="term" value="P:catechol-containing compound metabolic process"/>
    <property type="evidence" value="ECO:0007669"/>
    <property type="project" value="InterPro"/>
</dbReference>
<dbReference type="AlphaFoldDB" id="A0A8X8GJQ8"/>
<name>A0A8X8GJQ8_ACIGI</name>
<dbReference type="InterPro" id="IPR015889">
    <property type="entry name" value="Intradiol_dOase_core"/>
</dbReference>
<evidence type="ECO:0000259" key="9">
    <source>
        <dbReference type="PROSITE" id="PS00083"/>
    </source>
</evidence>
<evidence type="ECO:0000256" key="7">
    <source>
        <dbReference type="ARBA" id="ARBA00023002"/>
    </source>
</evidence>
<dbReference type="Pfam" id="PF00775">
    <property type="entry name" value="Dioxygenase_C"/>
    <property type="match status" value="1"/>
</dbReference>
<keyword evidence="7" id="KW-0560">Oxidoreductase</keyword>
<keyword evidence="8" id="KW-0408">Iron</keyword>
<evidence type="ECO:0000256" key="1">
    <source>
        <dbReference type="ARBA" id="ARBA00001965"/>
    </source>
</evidence>
<evidence type="ECO:0000313" key="10">
    <source>
        <dbReference type="EMBL" id="MCF0265665.1"/>
    </source>
</evidence>
<evidence type="ECO:0000256" key="4">
    <source>
        <dbReference type="ARBA" id="ARBA00022723"/>
    </source>
</evidence>
<dbReference type="PROSITE" id="PS00083">
    <property type="entry name" value="INTRADIOL_DIOXYGENAS"/>
    <property type="match status" value="1"/>
</dbReference>
<dbReference type="PANTHER" id="PTHR33711:SF7">
    <property type="entry name" value="INTRADIOL RING-CLEAVAGE DIOXYGENASES DOMAIN-CONTAINING PROTEIN-RELATED"/>
    <property type="match status" value="1"/>
</dbReference>
<dbReference type="GO" id="GO:0018576">
    <property type="term" value="F:catechol 1,2-dioxygenase activity"/>
    <property type="evidence" value="ECO:0007669"/>
    <property type="project" value="InterPro"/>
</dbReference>
<dbReference type="InterPro" id="IPR000627">
    <property type="entry name" value="Intradiol_dOase_C"/>
</dbReference>
<evidence type="ECO:0000256" key="3">
    <source>
        <dbReference type="ARBA" id="ARBA00007825"/>
    </source>
</evidence>
<evidence type="ECO:0000313" key="11">
    <source>
        <dbReference type="Proteomes" id="UP000887320"/>
    </source>
</evidence>
<reference evidence="10" key="1">
    <citation type="submission" date="2021-07" db="EMBL/GenBank/DDBJ databases">
        <authorList>
            <person name="Fernandez M."/>
            <person name="Pereira P."/>
            <person name="Torres Tejerizo G.A."/>
            <person name="Gonzalez P."/>
            <person name="Agostini E."/>
        </authorList>
    </citation>
    <scope>NUCLEOTIDE SEQUENCE</scope>
    <source>
        <strain evidence="10">SFC 500-1A</strain>
    </source>
</reference>
<dbReference type="RefSeq" id="WP_105713662.1">
    <property type="nucleotide sequence ID" value="NZ_JAHWXT010000005.1"/>
</dbReference>
<dbReference type="InterPro" id="IPR007535">
    <property type="entry name" value="Catechol_dOase_N"/>
</dbReference>
<feature type="domain" description="Intradiol ring-cleavage dioxygenases" evidence="9">
    <location>
        <begin position="126"/>
        <end position="154"/>
    </location>
</feature>
<dbReference type="Gene3D" id="2.60.130.10">
    <property type="entry name" value="Aromatic compound dioxygenase"/>
    <property type="match status" value="1"/>
</dbReference>
<proteinExistence type="inferred from homology"/>
<evidence type="ECO:0000256" key="8">
    <source>
        <dbReference type="ARBA" id="ARBA00023004"/>
    </source>
</evidence>
<comment type="pathway">
    <text evidence="2">Aromatic compound metabolism.</text>
</comment>
<dbReference type="Pfam" id="PF04444">
    <property type="entry name" value="Dioxygenase_N"/>
    <property type="match status" value="1"/>
</dbReference>
<dbReference type="SUPFAM" id="SSF49482">
    <property type="entry name" value="Aromatic compound dioxygenase"/>
    <property type="match status" value="1"/>
</dbReference>
<protein>
    <submittedName>
        <fullName evidence="10">6-chlorohydroxyquinol-1,2-dioxygenase</fullName>
    </submittedName>
</protein>
<dbReference type="InterPro" id="IPR050770">
    <property type="entry name" value="Intradiol_RC_Dioxygenase"/>
</dbReference>
<comment type="similarity">
    <text evidence="3">Belongs to the intradiol ring-cleavage dioxygenase family.</text>
</comment>
<evidence type="ECO:0000256" key="5">
    <source>
        <dbReference type="ARBA" id="ARBA00022797"/>
    </source>
</evidence>
<comment type="cofactor">
    <cofactor evidence="1">
        <name>Fe(3+)</name>
        <dbReference type="ChEBI" id="CHEBI:29034"/>
    </cofactor>
</comment>